<reference evidence="2 3" key="1">
    <citation type="journal article" date="2016" name="Genome Announc.">
        <title>Draft Whole-Genome Sequence of Trichoderma gamsii T6085, a Promising Biocontrol Agent of Fusarium Head Blight on Wheat.</title>
        <authorList>
            <person name="Baroncelli R."/>
            <person name="Zapparata A."/>
            <person name="Piaggeschi G."/>
            <person name="Sarrocco S."/>
            <person name="Vannacci G."/>
        </authorList>
    </citation>
    <scope>NUCLEOTIDE SEQUENCE [LARGE SCALE GENOMIC DNA]</scope>
    <source>
        <strain evidence="2 3">T6085</strain>
    </source>
</reference>
<sequence>MVKHSGIPSDAPLVLDSPKKTDTDDSAWDVAVARCLPTQPVCMLVRFYICFVAAASHTKYLAPSSDFYFAPNPINCLYQFEERETTIWRVAQKTALARSKLLQRESLLALQIPAINSTAGVQHGVAAPPLLYSRRATGGVICNFHVSRRLSPQFIQTFTRINLPGIGRQDCACQRRGFSKSACFRP</sequence>
<protein>
    <submittedName>
        <fullName evidence="2">Uncharacterized protein</fullName>
    </submittedName>
</protein>
<evidence type="ECO:0000313" key="3">
    <source>
        <dbReference type="Proteomes" id="UP000054821"/>
    </source>
</evidence>
<dbReference type="AlphaFoldDB" id="A0A2P4ZBS7"/>
<accession>A0A2P4ZBS7</accession>
<comment type="caution">
    <text evidence="2">The sequence shown here is derived from an EMBL/GenBank/DDBJ whole genome shotgun (WGS) entry which is preliminary data.</text>
</comment>
<dbReference type="GeneID" id="29989991"/>
<feature type="region of interest" description="Disordered" evidence="1">
    <location>
        <begin position="1"/>
        <end position="24"/>
    </location>
</feature>
<gene>
    <name evidence="2" type="ORF">TGAM01_v209453</name>
</gene>
<dbReference type="EMBL" id="JPDN02000046">
    <property type="protein sequence ID" value="PON21715.1"/>
    <property type="molecule type" value="Genomic_DNA"/>
</dbReference>
<proteinExistence type="predicted"/>
<dbReference type="RefSeq" id="XP_018656878.1">
    <property type="nucleotide sequence ID" value="XM_018809908.1"/>
</dbReference>
<evidence type="ECO:0000256" key="1">
    <source>
        <dbReference type="SAM" id="MobiDB-lite"/>
    </source>
</evidence>
<evidence type="ECO:0000313" key="2">
    <source>
        <dbReference type="EMBL" id="PON21715.1"/>
    </source>
</evidence>
<name>A0A2P4ZBS7_9HYPO</name>
<keyword evidence="3" id="KW-1185">Reference proteome</keyword>
<organism evidence="2 3">
    <name type="scientific">Trichoderma gamsii</name>
    <dbReference type="NCBI Taxonomy" id="398673"/>
    <lineage>
        <taxon>Eukaryota</taxon>
        <taxon>Fungi</taxon>
        <taxon>Dikarya</taxon>
        <taxon>Ascomycota</taxon>
        <taxon>Pezizomycotina</taxon>
        <taxon>Sordariomycetes</taxon>
        <taxon>Hypocreomycetidae</taxon>
        <taxon>Hypocreales</taxon>
        <taxon>Hypocreaceae</taxon>
        <taxon>Trichoderma</taxon>
    </lineage>
</organism>
<dbReference type="Proteomes" id="UP000054821">
    <property type="component" value="Unassembled WGS sequence"/>
</dbReference>